<proteinExistence type="predicted"/>
<name>A0A423U0Y0_PENVA</name>
<reference evidence="8 9" key="2">
    <citation type="submission" date="2019-01" db="EMBL/GenBank/DDBJ databases">
        <title>The decoding of complex shrimp genome reveals the adaptation for benthos swimmer, frequently molting mechanism and breeding impact on genome.</title>
        <authorList>
            <person name="Sun Y."/>
            <person name="Gao Y."/>
            <person name="Yu Y."/>
        </authorList>
    </citation>
    <scope>NUCLEOTIDE SEQUENCE [LARGE SCALE GENOMIC DNA]</scope>
    <source>
        <tissue evidence="8">Muscle</tissue>
    </source>
</reference>
<reference evidence="8 9" key="1">
    <citation type="submission" date="2018-04" db="EMBL/GenBank/DDBJ databases">
        <authorList>
            <person name="Zhang X."/>
            <person name="Yuan J."/>
            <person name="Li F."/>
            <person name="Xiang J."/>
        </authorList>
    </citation>
    <scope>NUCLEOTIDE SEQUENCE [LARGE SCALE GENOMIC DNA]</scope>
    <source>
        <tissue evidence="8">Muscle</tissue>
    </source>
</reference>
<feature type="domain" description="Sushi" evidence="7">
    <location>
        <begin position="770"/>
        <end position="838"/>
    </location>
</feature>
<dbReference type="PANTHER" id="PTHR19325:SF575">
    <property type="entry name" value="LOCOMOTION-RELATED PROTEIN HIKARU GENKI"/>
    <property type="match status" value="1"/>
</dbReference>
<evidence type="ECO:0000313" key="9">
    <source>
        <dbReference type="Proteomes" id="UP000283509"/>
    </source>
</evidence>
<gene>
    <name evidence="8" type="ORF">C7M84_024462</name>
</gene>
<dbReference type="Gene3D" id="3.10.100.10">
    <property type="entry name" value="Mannose-Binding Protein A, subunit A"/>
    <property type="match status" value="1"/>
</dbReference>
<dbReference type="SUPFAM" id="SSF57535">
    <property type="entry name" value="Complement control module/SCR domain"/>
    <property type="match status" value="1"/>
</dbReference>
<keyword evidence="5" id="KW-0325">Glycoprotein</keyword>
<dbReference type="SMART" id="SM00032">
    <property type="entry name" value="CCP"/>
    <property type="match status" value="3"/>
</dbReference>
<dbReference type="CDD" id="cd00037">
    <property type="entry name" value="CLECT"/>
    <property type="match status" value="1"/>
</dbReference>
<keyword evidence="2" id="KW-0732">Signal</keyword>
<evidence type="ECO:0000256" key="5">
    <source>
        <dbReference type="ARBA" id="ARBA00023180"/>
    </source>
</evidence>
<evidence type="ECO:0000256" key="4">
    <source>
        <dbReference type="ARBA" id="ARBA00023157"/>
    </source>
</evidence>
<dbReference type="Pfam" id="PF00084">
    <property type="entry name" value="Sushi"/>
    <property type="match status" value="1"/>
</dbReference>
<dbReference type="SMART" id="SM00034">
    <property type="entry name" value="CLECT"/>
    <property type="match status" value="2"/>
</dbReference>
<dbReference type="InterPro" id="IPR016187">
    <property type="entry name" value="CTDL_fold"/>
</dbReference>
<keyword evidence="3" id="KW-0677">Repeat</keyword>
<dbReference type="PANTHER" id="PTHR19325">
    <property type="entry name" value="COMPLEMENT COMPONENT-RELATED SUSHI DOMAIN-CONTAINING"/>
    <property type="match status" value="1"/>
</dbReference>
<dbReference type="Proteomes" id="UP000283509">
    <property type="component" value="Unassembled WGS sequence"/>
</dbReference>
<keyword evidence="1 6" id="KW-0768">Sushi</keyword>
<dbReference type="InterPro" id="IPR035976">
    <property type="entry name" value="Sushi/SCR/CCP_sf"/>
</dbReference>
<dbReference type="EMBL" id="QCYY01000837">
    <property type="protein sequence ID" value="ROT82350.1"/>
    <property type="molecule type" value="Genomic_DNA"/>
</dbReference>
<dbReference type="Gene3D" id="2.10.70.10">
    <property type="entry name" value="Complement Module, domain 1"/>
    <property type="match status" value="2"/>
</dbReference>
<comment type="caution">
    <text evidence="8">The sequence shown here is derived from an EMBL/GenBank/DDBJ whole genome shotgun (WGS) entry which is preliminary data.</text>
</comment>
<evidence type="ECO:0000313" key="8">
    <source>
        <dbReference type="EMBL" id="ROT82350.1"/>
    </source>
</evidence>
<dbReference type="PROSITE" id="PS50923">
    <property type="entry name" value="SUSHI"/>
    <property type="match status" value="2"/>
</dbReference>
<feature type="domain" description="Sushi" evidence="7">
    <location>
        <begin position="434"/>
        <end position="500"/>
    </location>
</feature>
<dbReference type="InterPro" id="IPR050350">
    <property type="entry name" value="Compl-Cell_Adhes-Reg"/>
</dbReference>
<evidence type="ECO:0000256" key="3">
    <source>
        <dbReference type="ARBA" id="ARBA00022737"/>
    </source>
</evidence>
<dbReference type="InterPro" id="IPR016186">
    <property type="entry name" value="C-type_lectin-like/link_sf"/>
</dbReference>
<protein>
    <submittedName>
        <fullName evidence="8">Putative complement factor H-like</fullName>
    </submittedName>
</protein>
<evidence type="ECO:0000256" key="6">
    <source>
        <dbReference type="PROSITE-ProRule" id="PRU00302"/>
    </source>
</evidence>
<evidence type="ECO:0000256" key="2">
    <source>
        <dbReference type="ARBA" id="ARBA00022729"/>
    </source>
</evidence>
<dbReference type="AlphaFoldDB" id="A0A423U0Y0"/>
<organism evidence="8 9">
    <name type="scientific">Penaeus vannamei</name>
    <name type="common">Whiteleg shrimp</name>
    <name type="synonym">Litopenaeus vannamei</name>
    <dbReference type="NCBI Taxonomy" id="6689"/>
    <lineage>
        <taxon>Eukaryota</taxon>
        <taxon>Metazoa</taxon>
        <taxon>Ecdysozoa</taxon>
        <taxon>Arthropoda</taxon>
        <taxon>Crustacea</taxon>
        <taxon>Multicrustacea</taxon>
        <taxon>Malacostraca</taxon>
        <taxon>Eumalacostraca</taxon>
        <taxon>Eucarida</taxon>
        <taxon>Decapoda</taxon>
        <taxon>Dendrobranchiata</taxon>
        <taxon>Penaeoidea</taxon>
        <taxon>Penaeidae</taxon>
        <taxon>Penaeus</taxon>
    </lineage>
</organism>
<dbReference type="CDD" id="cd00033">
    <property type="entry name" value="CCP"/>
    <property type="match status" value="1"/>
</dbReference>
<dbReference type="SUPFAM" id="SSF56436">
    <property type="entry name" value="C-type lectin-like"/>
    <property type="match status" value="2"/>
</dbReference>
<sequence length="918" mass="99362">MALSQAFHPRWSKVSDEERVRRRREPEEERQWQVLAMDRRRRFALLALLCVLDDGRACEAPTDFSEVFEKVTDNVGVRTCSKQDKRWKDGARVLVSECVDGNWTMLNGGCSSYKSRTEDPSCDPATRPAAPELSVVLWEADEATVYGCDGGAPWRSGGVALAVQCIEAAWTTLNDSCTVACPEGFVSVQDGTSCLYFSSEAPSLGFAGAALSCGRKNASLALIKSVNDLGTAREDAFYYTAHNFRGDPSYRPSIPSVANDLTCEVDCQATSERECVAVAGDGTYRVQSCTDKNTLFVSYCPDGYTEYLGHCYKVIPAGSTVTTSLRNCAEEGSDLAYPENSHTLQFLADLVRTFALGSSSGSGSDILRGYVVLGWSDDNIYQLDKDILESLGAYAFYFASVMVEPSQNASFDISAVAHEIPAGSFAICKLHGILDCWLDPHPASGNMSLAWDQSNHLDAWANYTCHEGFHVSVNANRVTQNVQCRGQIGAWGLAPWDCAADGCFDDPPLPPAQVTMTLSVDYRREDGVILYACPTDMATLDNVTIQNVTCTRRYPQFVFWPQTVQECLVCVAEPKVNNATTDWDETAVWYIGVNVTATCLDKYHLHGDVVSQTLTCTATGWEEVEGCVLIPCKLVAWEVVADCFDDPPPAPSPLITNATSVNFRNASGTVTFTCPDLMGTRDGRSDQVVTCSETPTEYVFLPTSVEDCDVCLGEPTVENATTDWSAESLYLTGQAVTATCLQDHLTDGDAAGKNVSCTSVGWEAVGGCYSACVAPPPSAGENMVRGERKNSAVGSVIEYVCSPGFLLRQYGEPKNATTVVCGADATWQVADETLACAYPIWTLPEAPNGTVISVPGPPNWPNTTFDCSCDDGLWSATGVSGTTVTATLEGWMLQDPDFFCTNGKHLSGFLCVPLFVVK</sequence>
<keyword evidence="9" id="KW-1185">Reference proteome</keyword>
<keyword evidence="4" id="KW-1015">Disulfide bond</keyword>
<evidence type="ECO:0000259" key="7">
    <source>
        <dbReference type="PROSITE" id="PS50923"/>
    </source>
</evidence>
<comment type="caution">
    <text evidence="6">Lacks conserved residue(s) required for the propagation of feature annotation.</text>
</comment>
<accession>A0A423U0Y0</accession>
<dbReference type="InterPro" id="IPR000436">
    <property type="entry name" value="Sushi_SCR_CCP_dom"/>
</dbReference>
<dbReference type="OrthoDB" id="6381702at2759"/>
<evidence type="ECO:0000256" key="1">
    <source>
        <dbReference type="ARBA" id="ARBA00022659"/>
    </source>
</evidence>
<dbReference type="InterPro" id="IPR001304">
    <property type="entry name" value="C-type_lectin-like"/>
</dbReference>